<comment type="caution">
    <text evidence="2">The sequence shown here is derived from an EMBL/GenBank/DDBJ whole genome shotgun (WGS) entry which is preliminary data.</text>
</comment>
<reference evidence="2" key="1">
    <citation type="submission" date="2021-12" db="EMBL/GenBank/DDBJ databases">
        <title>Convergent genome expansion in fungi linked to evolution of root-endophyte symbiosis.</title>
        <authorList>
            <consortium name="DOE Joint Genome Institute"/>
            <person name="Ke Y.-H."/>
            <person name="Bonito G."/>
            <person name="Liao H.-L."/>
            <person name="Looney B."/>
            <person name="Rojas-Flechas A."/>
            <person name="Nash J."/>
            <person name="Hameed K."/>
            <person name="Schadt C."/>
            <person name="Martin F."/>
            <person name="Crous P.W."/>
            <person name="Miettinen O."/>
            <person name="Magnuson J.K."/>
            <person name="Labbe J."/>
            <person name="Jacobson D."/>
            <person name="Doktycz M.J."/>
            <person name="Veneault-Fourrey C."/>
            <person name="Kuo A."/>
            <person name="Mondo S."/>
            <person name="Calhoun S."/>
            <person name="Riley R."/>
            <person name="Ohm R."/>
            <person name="LaButti K."/>
            <person name="Andreopoulos B."/>
            <person name="Pangilinan J."/>
            <person name="Nolan M."/>
            <person name="Tritt A."/>
            <person name="Clum A."/>
            <person name="Lipzen A."/>
            <person name="Daum C."/>
            <person name="Barry K."/>
            <person name="Grigoriev I.V."/>
            <person name="Vilgalys R."/>
        </authorList>
    </citation>
    <scope>NUCLEOTIDE SEQUENCE</scope>
    <source>
        <strain evidence="2">PMI_201</strain>
    </source>
</reference>
<organism evidence="2 3">
    <name type="scientific">Talaromyces proteolyticus</name>
    <dbReference type="NCBI Taxonomy" id="1131652"/>
    <lineage>
        <taxon>Eukaryota</taxon>
        <taxon>Fungi</taxon>
        <taxon>Dikarya</taxon>
        <taxon>Ascomycota</taxon>
        <taxon>Pezizomycotina</taxon>
        <taxon>Eurotiomycetes</taxon>
        <taxon>Eurotiomycetidae</taxon>
        <taxon>Eurotiales</taxon>
        <taxon>Trichocomaceae</taxon>
        <taxon>Talaromyces</taxon>
        <taxon>Talaromyces sect. Bacilispori</taxon>
    </lineage>
</organism>
<keyword evidence="3" id="KW-1185">Reference proteome</keyword>
<evidence type="ECO:0000256" key="1">
    <source>
        <dbReference type="SAM" id="MobiDB-lite"/>
    </source>
</evidence>
<protein>
    <recommendedName>
        <fullName evidence="4">F-box domain-containing protein</fullName>
    </recommendedName>
</protein>
<feature type="region of interest" description="Disordered" evidence="1">
    <location>
        <begin position="31"/>
        <end position="58"/>
    </location>
</feature>
<accession>A0AAD4KWM5</accession>
<evidence type="ECO:0000313" key="2">
    <source>
        <dbReference type="EMBL" id="KAH8698538.1"/>
    </source>
</evidence>
<proteinExistence type="predicted"/>
<sequence length="106" mass="12292">MVHIQDLPIEILNHILSFIFYPKYESFEKLPEGADEGEKPKGVTAEELKRGDRHDDENDDVNVTLLNLCLVSRLFRDLAQPVLFHDFEEDGWTEDISKTISFTRSI</sequence>
<dbReference type="RefSeq" id="XP_046073002.1">
    <property type="nucleotide sequence ID" value="XM_046220233.1"/>
</dbReference>
<name>A0AAD4KWM5_9EURO</name>
<dbReference type="EMBL" id="JAJTJA010000005">
    <property type="protein sequence ID" value="KAH8698538.1"/>
    <property type="molecule type" value="Genomic_DNA"/>
</dbReference>
<evidence type="ECO:0008006" key="4">
    <source>
        <dbReference type="Google" id="ProtNLM"/>
    </source>
</evidence>
<dbReference type="AlphaFoldDB" id="A0AAD4KWM5"/>
<evidence type="ECO:0000313" key="3">
    <source>
        <dbReference type="Proteomes" id="UP001201262"/>
    </source>
</evidence>
<gene>
    <name evidence="2" type="ORF">BGW36DRAFT_426240</name>
</gene>
<feature type="compositionally biased region" description="Basic and acidic residues" evidence="1">
    <location>
        <begin position="31"/>
        <end position="56"/>
    </location>
</feature>
<dbReference type="GeneID" id="70250520"/>
<dbReference type="Proteomes" id="UP001201262">
    <property type="component" value="Unassembled WGS sequence"/>
</dbReference>